<evidence type="ECO:0000313" key="2">
    <source>
        <dbReference type="EMBL" id="KAF9153498.1"/>
    </source>
</evidence>
<proteinExistence type="predicted"/>
<dbReference type="InterPro" id="IPR024079">
    <property type="entry name" value="MetalloPept_cat_dom_sf"/>
</dbReference>
<dbReference type="Gene3D" id="2.80.10.50">
    <property type="match status" value="1"/>
</dbReference>
<dbReference type="SMART" id="SM00108">
    <property type="entry name" value="B_lectin"/>
    <property type="match status" value="1"/>
</dbReference>
<dbReference type="Gene3D" id="3.40.390.10">
    <property type="entry name" value="Collagenase (Catalytic Domain)"/>
    <property type="match status" value="1"/>
</dbReference>
<dbReference type="Proteomes" id="UP000748756">
    <property type="component" value="Unassembled WGS sequence"/>
</dbReference>
<dbReference type="SUPFAM" id="SSF50370">
    <property type="entry name" value="Ricin B-like lectins"/>
    <property type="match status" value="1"/>
</dbReference>
<feature type="domain" description="Bulb-type lectin" evidence="1">
    <location>
        <begin position="140"/>
        <end position="260"/>
    </location>
</feature>
<dbReference type="InterPro" id="IPR001480">
    <property type="entry name" value="Bulb-type_lectin_dom"/>
</dbReference>
<keyword evidence="3" id="KW-1185">Reference proteome</keyword>
<dbReference type="GO" id="GO:0008237">
    <property type="term" value="F:metallopeptidase activity"/>
    <property type="evidence" value="ECO:0007669"/>
    <property type="project" value="InterPro"/>
</dbReference>
<dbReference type="EMBL" id="JAAAUQ010000171">
    <property type="protein sequence ID" value="KAF9153498.1"/>
    <property type="molecule type" value="Genomic_DNA"/>
</dbReference>
<accession>A0A9P5S607</accession>
<organism evidence="2 3">
    <name type="scientific">Linnemannia schmuckeri</name>
    <dbReference type="NCBI Taxonomy" id="64567"/>
    <lineage>
        <taxon>Eukaryota</taxon>
        <taxon>Fungi</taxon>
        <taxon>Fungi incertae sedis</taxon>
        <taxon>Mucoromycota</taxon>
        <taxon>Mortierellomycotina</taxon>
        <taxon>Mortierellomycetes</taxon>
        <taxon>Mortierellales</taxon>
        <taxon>Mortierellaceae</taxon>
        <taxon>Linnemannia</taxon>
    </lineage>
</organism>
<dbReference type="SUPFAM" id="SSF55486">
    <property type="entry name" value="Metalloproteases ('zincins'), catalytic domain"/>
    <property type="match status" value="1"/>
</dbReference>
<comment type="caution">
    <text evidence="2">The sequence shown here is derived from an EMBL/GenBank/DDBJ whole genome shotgun (WGS) entry which is preliminary data.</text>
</comment>
<dbReference type="PROSITE" id="PS50231">
    <property type="entry name" value="RICIN_B_LECTIN"/>
    <property type="match status" value="1"/>
</dbReference>
<dbReference type="Pfam" id="PF00652">
    <property type="entry name" value="Ricin_B_lectin"/>
    <property type="match status" value="1"/>
</dbReference>
<dbReference type="Gene3D" id="2.90.10.10">
    <property type="entry name" value="Bulb-type lectin domain"/>
    <property type="match status" value="2"/>
</dbReference>
<reference evidence="2" key="1">
    <citation type="journal article" date="2020" name="Fungal Divers.">
        <title>Resolving the Mortierellaceae phylogeny through synthesis of multi-gene phylogenetics and phylogenomics.</title>
        <authorList>
            <person name="Vandepol N."/>
            <person name="Liber J."/>
            <person name="Desiro A."/>
            <person name="Na H."/>
            <person name="Kennedy M."/>
            <person name="Barry K."/>
            <person name="Grigoriev I.V."/>
            <person name="Miller A.N."/>
            <person name="O'Donnell K."/>
            <person name="Stajich J.E."/>
            <person name="Bonito G."/>
        </authorList>
    </citation>
    <scope>NUCLEOTIDE SEQUENCE</scope>
    <source>
        <strain evidence="2">NRRL 6426</strain>
    </source>
</reference>
<gene>
    <name evidence="2" type="ORF">BG015_003278</name>
</gene>
<dbReference type="InterPro" id="IPR036426">
    <property type="entry name" value="Bulb-type_lectin_dom_sf"/>
</dbReference>
<sequence length="403" mass="45434">MIMAHEIGHVLGLAHGNVEKDPNGNSLKLWKVSTYDKDSIMHTYFDPAKKLTHADCHTLSFHNKNFKEIKCGFVGEEEERCKNVQRTVLKLKDVVLNKKEVLVDTRNGRGELMEDVADYTCLGSAKSKYILNDPYIQDNFGFFQPGVVLTQCLGVRLSSDPDHIYVLQSDGNFVSYNSKTGKAVWSTQSQGRGTKGDYSIFFQTDGDLIIYDINGVATWSSASHFGSPDAFRLKVASWQFRDGHMYLSDSAGRAVWGIYPAFAHQDVPIQQKDRDGGASGYCLDAGTTDNSQTYLNVCNGRDNQPWNIFTDGTIRSKCTGKCLFALYNGNEAQVNMNPCFHYGNAKLDARLYQWQVRGDGTIVNRAINRCLDNRSQQLKVYNPIQIYECFEVWSEKWWIGGIP</sequence>
<protein>
    <recommendedName>
        <fullName evidence="1">Bulb-type lectin domain-containing protein</fullName>
    </recommendedName>
</protein>
<evidence type="ECO:0000313" key="3">
    <source>
        <dbReference type="Proteomes" id="UP000748756"/>
    </source>
</evidence>
<name>A0A9P5S607_9FUNG</name>
<dbReference type="SUPFAM" id="SSF51110">
    <property type="entry name" value="alpha-D-mannose-specific plant lectins"/>
    <property type="match status" value="1"/>
</dbReference>
<dbReference type="InterPro" id="IPR035992">
    <property type="entry name" value="Ricin_B-like_lectins"/>
</dbReference>
<dbReference type="InterPro" id="IPR000772">
    <property type="entry name" value="Ricin_B_lectin"/>
</dbReference>
<dbReference type="AlphaFoldDB" id="A0A9P5S607"/>
<dbReference type="PROSITE" id="PS50927">
    <property type="entry name" value="BULB_LECTIN"/>
    <property type="match status" value="1"/>
</dbReference>
<dbReference type="OrthoDB" id="6770063at2759"/>
<evidence type="ECO:0000259" key="1">
    <source>
        <dbReference type="PROSITE" id="PS50927"/>
    </source>
</evidence>